<dbReference type="Proteomes" id="UP001181622">
    <property type="component" value="Unassembled WGS sequence"/>
</dbReference>
<evidence type="ECO:0000256" key="2">
    <source>
        <dbReference type="SAM" id="SignalP"/>
    </source>
</evidence>
<proteinExistence type="predicted"/>
<dbReference type="EMBL" id="JADBEO010000019">
    <property type="protein sequence ID" value="MDR4307082.1"/>
    <property type="molecule type" value="Genomic_DNA"/>
</dbReference>
<evidence type="ECO:0000256" key="1">
    <source>
        <dbReference type="SAM" id="MobiDB-lite"/>
    </source>
</evidence>
<gene>
    <name evidence="3" type="ORF">IHQ68_10670</name>
</gene>
<keyword evidence="2" id="KW-0732">Signal</keyword>
<name>A0ABU1DG51_9HYPH</name>
<sequence>MRKIAGSKIMLGLTALGIAAAPVAADAASRMRPASDAHMQHGRVQAQADGTQRGDKAAGVHTGTLECDVSAGAGFVIGSKRDVACTYKAAGLKPQRYVGSISRIGLDVGVTGKSVMVWQVVAPTTESKRQGLDGQYRGVSASAAAAYGANANVLVASNTGFNLQPLNVGGQRGINLAAGVGSLNLRSAGRG</sequence>
<keyword evidence="4" id="KW-1185">Reference proteome</keyword>
<evidence type="ECO:0000313" key="3">
    <source>
        <dbReference type="EMBL" id="MDR4307082.1"/>
    </source>
</evidence>
<reference evidence="3" key="1">
    <citation type="submission" date="2020-10" db="EMBL/GenBank/DDBJ databases">
        <authorList>
            <person name="Abbas A."/>
            <person name="Razzaq R."/>
            <person name="Waqas M."/>
            <person name="Abbas N."/>
            <person name="Nielsen T.K."/>
            <person name="Hansen L.H."/>
            <person name="Hussain S."/>
            <person name="Shahid M."/>
        </authorList>
    </citation>
    <scope>NUCLEOTIDE SEQUENCE</scope>
    <source>
        <strain evidence="3">S14</strain>
    </source>
</reference>
<protein>
    <submittedName>
        <fullName evidence="3">DUF992 domain-containing protein</fullName>
    </submittedName>
</protein>
<feature type="signal peptide" evidence="2">
    <location>
        <begin position="1"/>
        <end position="24"/>
    </location>
</feature>
<comment type="caution">
    <text evidence="3">The sequence shown here is derived from an EMBL/GenBank/DDBJ whole genome shotgun (WGS) entry which is preliminary data.</text>
</comment>
<feature type="region of interest" description="Disordered" evidence="1">
    <location>
        <begin position="34"/>
        <end position="57"/>
    </location>
</feature>
<evidence type="ECO:0000313" key="4">
    <source>
        <dbReference type="Proteomes" id="UP001181622"/>
    </source>
</evidence>
<accession>A0ABU1DG51</accession>
<dbReference type="InterPro" id="IPR009333">
    <property type="entry name" value="DUF992"/>
</dbReference>
<dbReference type="RefSeq" id="WP_309391564.1">
    <property type="nucleotide sequence ID" value="NZ_JADBEO010000019.1"/>
</dbReference>
<dbReference type="Pfam" id="PF06186">
    <property type="entry name" value="DUF992"/>
    <property type="match status" value="1"/>
</dbReference>
<feature type="chain" id="PRO_5046195466" evidence="2">
    <location>
        <begin position="25"/>
        <end position="191"/>
    </location>
</feature>
<organism evidence="3 4">
    <name type="scientific">Chelatococcus sambhunathii</name>
    <dbReference type="NCBI Taxonomy" id="363953"/>
    <lineage>
        <taxon>Bacteria</taxon>
        <taxon>Pseudomonadati</taxon>
        <taxon>Pseudomonadota</taxon>
        <taxon>Alphaproteobacteria</taxon>
        <taxon>Hyphomicrobiales</taxon>
        <taxon>Chelatococcaceae</taxon>
        <taxon>Chelatococcus</taxon>
    </lineage>
</organism>